<feature type="compositionally biased region" description="Polar residues" evidence="1">
    <location>
        <begin position="253"/>
        <end position="263"/>
    </location>
</feature>
<keyword evidence="2" id="KW-1133">Transmembrane helix</keyword>
<protein>
    <submittedName>
        <fullName evidence="3">Uncharacterized protein</fullName>
    </submittedName>
</protein>
<feature type="compositionally biased region" description="Polar residues" evidence="1">
    <location>
        <begin position="429"/>
        <end position="439"/>
    </location>
</feature>
<evidence type="ECO:0000313" key="3">
    <source>
        <dbReference type="EMBL" id="CAG9317005.1"/>
    </source>
</evidence>
<keyword evidence="2" id="KW-0472">Membrane</keyword>
<name>A0AAU9J8G4_9CILI</name>
<keyword evidence="4" id="KW-1185">Reference proteome</keyword>
<dbReference type="EMBL" id="CAJZBQ010000017">
    <property type="protein sequence ID" value="CAG9317005.1"/>
    <property type="molecule type" value="Genomic_DNA"/>
</dbReference>
<accession>A0AAU9J8G4</accession>
<gene>
    <name evidence="3" type="ORF">BSTOLATCC_MIC17632</name>
</gene>
<organism evidence="3 4">
    <name type="scientific">Blepharisma stoltei</name>
    <dbReference type="NCBI Taxonomy" id="1481888"/>
    <lineage>
        <taxon>Eukaryota</taxon>
        <taxon>Sar</taxon>
        <taxon>Alveolata</taxon>
        <taxon>Ciliophora</taxon>
        <taxon>Postciliodesmatophora</taxon>
        <taxon>Heterotrichea</taxon>
        <taxon>Heterotrichida</taxon>
        <taxon>Blepharismidae</taxon>
        <taxon>Blepharisma</taxon>
    </lineage>
</organism>
<comment type="caution">
    <text evidence="3">The sequence shown here is derived from an EMBL/GenBank/DDBJ whole genome shotgun (WGS) entry which is preliminary data.</text>
</comment>
<feature type="region of interest" description="Disordered" evidence="1">
    <location>
        <begin position="253"/>
        <end position="279"/>
    </location>
</feature>
<evidence type="ECO:0000313" key="4">
    <source>
        <dbReference type="Proteomes" id="UP001162131"/>
    </source>
</evidence>
<feature type="region of interest" description="Disordered" evidence="1">
    <location>
        <begin position="350"/>
        <end position="390"/>
    </location>
</feature>
<feature type="compositionally biased region" description="Low complexity" evidence="1">
    <location>
        <begin position="361"/>
        <end position="372"/>
    </location>
</feature>
<feature type="compositionally biased region" description="Basic and acidic residues" evidence="1">
    <location>
        <begin position="373"/>
        <end position="390"/>
    </location>
</feature>
<evidence type="ECO:0000256" key="2">
    <source>
        <dbReference type="SAM" id="Phobius"/>
    </source>
</evidence>
<feature type="region of interest" description="Disordered" evidence="1">
    <location>
        <begin position="425"/>
        <end position="455"/>
    </location>
</feature>
<feature type="transmembrane region" description="Helical" evidence="2">
    <location>
        <begin position="483"/>
        <end position="501"/>
    </location>
</feature>
<evidence type="ECO:0000256" key="1">
    <source>
        <dbReference type="SAM" id="MobiDB-lite"/>
    </source>
</evidence>
<sequence>MEGSFSNQDKMQSPYELSFSNSQSYPINLETNESMASLSSVNTALFPVMDTENSIVSSIQCIETGQSEEEDSDENKISRSKIRHISNLEDPYIDGEVEIDIIEEKLSRESEDRASPSQLEEIEREAEELQSFDGNKAKVENLERVLKQKNNISKHVVIIKEKLRSKEQLLLNANSPIKDLEVLKQTQKEKILYIDSMIKSMKIHLEQHLASRDKNINNLNDYLSVIKNKAHEIDAKIDLTKEKIQIYRRINSKNINQSSPQSRKLSEEFHNPSHSKRVSFHMEETNDADFSIENSTEIQAENSNYDASSKMEEISISKYSIATPPRSIMKTPQKTPMDSLSHSEVNSQYGMEADSDKNSNRSRSNSAKSWNSEGKKYRKYDQNGRNLSERGIRSVMSRNYTPRNISQSSFYDIYDDWNSEGYTRHPRSENMSINGSERSPSPHDRQSTIYRRKPSYLNGRNEIKPKIKLNQQSFEESSWNTTQLLLCAFIFILGTLVYLNFQRTSILI</sequence>
<proteinExistence type="predicted"/>
<dbReference type="AlphaFoldDB" id="A0AAU9J8G4"/>
<dbReference type="Proteomes" id="UP001162131">
    <property type="component" value="Unassembled WGS sequence"/>
</dbReference>
<keyword evidence="2" id="KW-0812">Transmembrane</keyword>
<reference evidence="3" key="1">
    <citation type="submission" date="2021-09" db="EMBL/GenBank/DDBJ databases">
        <authorList>
            <consortium name="AG Swart"/>
            <person name="Singh M."/>
            <person name="Singh A."/>
            <person name="Seah K."/>
            <person name="Emmerich C."/>
        </authorList>
    </citation>
    <scope>NUCLEOTIDE SEQUENCE</scope>
    <source>
        <strain evidence="3">ATCC30299</strain>
    </source>
</reference>